<dbReference type="EMBL" id="CAJNOE010000031">
    <property type="protein sequence ID" value="CAF0770676.1"/>
    <property type="molecule type" value="Genomic_DNA"/>
</dbReference>
<dbReference type="Gene3D" id="3.30.720.50">
    <property type="match status" value="1"/>
</dbReference>
<feature type="domain" description="WWE" evidence="2">
    <location>
        <begin position="6"/>
        <end position="88"/>
    </location>
</feature>
<dbReference type="Proteomes" id="UP000663868">
    <property type="component" value="Unassembled WGS sequence"/>
</dbReference>
<dbReference type="Proteomes" id="UP000663860">
    <property type="component" value="Unassembled WGS sequence"/>
</dbReference>
<dbReference type="PROSITE" id="PS50918">
    <property type="entry name" value="WWE"/>
    <property type="match status" value="1"/>
</dbReference>
<evidence type="ECO:0000256" key="1">
    <source>
        <dbReference type="SAM" id="MobiDB-lite"/>
    </source>
</evidence>
<protein>
    <recommendedName>
        <fullName evidence="2">WWE domain-containing protein</fullName>
    </recommendedName>
</protein>
<evidence type="ECO:0000313" key="3">
    <source>
        <dbReference type="EMBL" id="CAF0770676.1"/>
    </source>
</evidence>
<accession>A0A813QR45</accession>
<dbReference type="SUPFAM" id="SSF56399">
    <property type="entry name" value="ADP-ribosylation"/>
    <property type="match status" value="1"/>
</dbReference>
<dbReference type="InterPro" id="IPR004170">
    <property type="entry name" value="WWE_dom"/>
</dbReference>
<feature type="compositionally biased region" description="Polar residues" evidence="1">
    <location>
        <begin position="366"/>
        <end position="386"/>
    </location>
</feature>
<reference evidence="3" key="1">
    <citation type="submission" date="2021-02" db="EMBL/GenBank/DDBJ databases">
        <authorList>
            <person name="Nowell W R."/>
        </authorList>
    </citation>
    <scope>NUCLEOTIDE SEQUENCE</scope>
</reference>
<dbReference type="EMBL" id="CAJOBB010000473">
    <property type="protein sequence ID" value="CAF3687639.1"/>
    <property type="molecule type" value="Genomic_DNA"/>
</dbReference>
<comment type="caution">
    <text evidence="3">The sequence shown here is derived from an EMBL/GenBank/DDBJ whole genome shotgun (WGS) entry which is preliminary data.</text>
</comment>
<evidence type="ECO:0000313" key="5">
    <source>
        <dbReference type="Proteomes" id="UP000663860"/>
    </source>
</evidence>
<dbReference type="SUPFAM" id="SSF117839">
    <property type="entry name" value="WWE domain"/>
    <property type="match status" value="1"/>
</dbReference>
<feature type="region of interest" description="Disordered" evidence="1">
    <location>
        <begin position="362"/>
        <end position="388"/>
    </location>
</feature>
<evidence type="ECO:0000313" key="4">
    <source>
        <dbReference type="EMBL" id="CAF3687639.1"/>
    </source>
</evidence>
<dbReference type="AlphaFoldDB" id="A0A813QR45"/>
<dbReference type="SMART" id="SM00678">
    <property type="entry name" value="WWE"/>
    <property type="match status" value="1"/>
</dbReference>
<name>A0A813QR45_9BILA</name>
<dbReference type="InterPro" id="IPR018123">
    <property type="entry name" value="WWE-dom_subgr"/>
</dbReference>
<organism evidence="3 5">
    <name type="scientific">Adineta steineri</name>
    <dbReference type="NCBI Taxonomy" id="433720"/>
    <lineage>
        <taxon>Eukaryota</taxon>
        <taxon>Metazoa</taxon>
        <taxon>Spiralia</taxon>
        <taxon>Gnathifera</taxon>
        <taxon>Rotifera</taxon>
        <taxon>Eurotatoria</taxon>
        <taxon>Bdelloidea</taxon>
        <taxon>Adinetida</taxon>
        <taxon>Adinetidae</taxon>
        <taxon>Adineta</taxon>
    </lineage>
</organism>
<dbReference type="InterPro" id="IPR037197">
    <property type="entry name" value="WWE_dom_sf"/>
</dbReference>
<proteinExistence type="predicted"/>
<dbReference type="Pfam" id="PF02825">
    <property type="entry name" value="WWE"/>
    <property type="match status" value="1"/>
</dbReference>
<gene>
    <name evidence="3" type="ORF">IZO911_LOCUS5259</name>
    <name evidence="4" type="ORF">KXQ929_LOCUS10123</name>
</gene>
<sequence length="555" mass="63874">MATSMSIRPSESRDPFTRVQWMWNSNENPFSECERDGWRPYSDIENIIIEEAFLAGETLVNFDDYDIDLEHKVQISNLDSDKQRQIKRVKCGKDDKHLREKRFLPNPVAPDRPFGDRYGFIPPFIKETVKHLKLTKDQLPSKNETIVPEIVEKAALGIIEEGKNIRKRTQAERIAKKLRETKASGMKDVWACCAEIYSWQTFVFKKLNEAMRFIGSRQHEEVWRSKIGTLGPFCLLLWDNPFNSKMVEPGTILYRGAQLSGDLITLFIDDCLKDPRPWHSFQAFTSCTRNRDVAVMFGNVLFIMEARIAFTADIQSYSAHSEEEEELLFPGVSFTINRVEFDEIDNKPLIYIILQQRRDRTDQHHLNPNSTKSAQQKTLKLTSCPPNNRFHPTDADTGTNNNYHFTARASNPNLTEPARQKTLRLTSCPPNDRFRPAVADTGINNNYHFTARVFNPLPDRCPDPDEVLANTNDLKQFLAAFVARCQYDLFREFAAYNGVNADNIRGVADDVILDRRGNAYFGDSDPVSFGTADVHVDPDDVYFDRAGYDRDWNED</sequence>
<dbReference type="GO" id="GO:0008270">
    <property type="term" value="F:zinc ion binding"/>
    <property type="evidence" value="ECO:0007669"/>
    <property type="project" value="InterPro"/>
</dbReference>
<dbReference type="Gene3D" id="3.90.176.10">
    <property type="entry name" value="Toxin ADP-ribosyltransferase, Chain A, domain 1"/>
    <property type="match status" value="1"/>
</dbReference>
<evidence type="ECO:0000259" key="2">
    <source>
        <dbReference type="PROSITE" id="PS50918"/>
    </source>
</evidence>